<dbReference type="InterPro" id="IPR000826">
    <property type="entry name" value="Formyl_rcpt-rel"/>
</dbReference>
<evidence type="ECO:0000256" key="5">
    <source>
        <dbReference type="ARBA" id="ARBA00022989"/>
    </source>
</evidence>
<evidence type="ECO:0000256" key="6">
    <source>
        <dbReference type="ARBA" id="ARBA00023040"/>
    </source>
</evidence>
<feature type="transmembrane region" description="Helical" evidence="13">
    <location>
        <begin position="124"/>
        <end position="145"/>
    </location>
</feature>
<dbReference type="Gene3D" id="1.20.1070.10">
    <property type="entry name" value="Rhodopsin 7-helix transmembrane proteins"/>
    <property type="match status" value="2"/>
</dbReference>
<feature type="transmembrane region" description="Helical" evidence="13">
    <location>
        <begin position="336"/>
        <end position="355"/>
    </location>
</feature>
<evidence type="ECO:0000256" key="1">
    <source>
        <dbReference type="ARBA" id="ARBA00004651"/>
    </source>
</evidence>
<keyword evidence="5 13" id="KW-1133">Transmembrane helix</keyword>
<comment type="subcellular location">
    <subcellularLocation>
        <location evidence="1">Cell membrane</location>
        <topology evidence="1">Multi-pass membrane protein</topology>
    </subcellularLocation>
</comment>
<reference evidence="15" key="1">
    <citation type="submission" date="2022-03" db="EMBL/GenBank/DDBJ databases">
        <authorList>
            <person name="Alioto T."/>
            <person name="Alioto T."/>
            <person name="Gomez Garrido J."/>
        </authorList>
    </citation>
    <scope>NUCLEOTIDE SEQUENCE</scope>
</reference>
<dbReference type="InterPro" id="IPR000276">
    <property type="entry name" value="GPCR_Rhodpsn"/>
</dbReference>
<keyword evidence="10 12" id="KW-0807">Transducer</keyword>
<dbReference type="GO" id="GO:0004878">
    <property type="term" value="F:complement component C5a receptor activity"/>
    <property type="evidence" value="ECO:0007669"/>
    <property type="project" value="TreeGrafter"/>
</dbReference>
<dbReference type="GO" id="GO:0007200">
    <property type="term" value="P:phospholipase C-activating G protein-coupled receptor signaling pathway"/>
    <property type="evidence" value="ECO:0007669"/>
    <property type="project" value="TreeGrafter"/>
</dbReference>
<dbReference type="Proteomes" id="UP001295444">
    <property type="component" value="Chromosome 11"/>
</dbReference>
<feature type="transmembrane region" description="Helical" evidence="13">
    <location>
        <begin position="44"/>
        <end position="62"/>
    </location>
</feature>
<dbReference type="InterPro" id="IPR002234">
    <property type="entry name" value="Anphylx_rcpt_C3a/C5a1-2"/>
</dbReference>
<dbReference type="GO" id="GO:0004930">
    <property type="term" value="F:G protein-coupled receptor activity"/>
    <property type="evidence" value="ECO:0007669"/>
    <property type="project" value="UniProtKB-KW"/>
</dbReference>
<sequence>MVHYTPESIITVMILMITFLVGVPGNILVIWITSFKMKRTVNTVWFWNLALADITCCLSLPLSIALELLHNEWPYGSFLCKVLPSIIILNMFASVFTLVAISVDRCILVVKPVWAQNHRSVRSAWLVCLVIWFISFLMCLPLLLYRETITENNITTCGYKYTSTHFYYEQSWLECYDNEDCNFTSWNSVFDSASETESISTALISASNFTNAEEIWTTPHPMATYSSQQEEQDQNSIDVNNFFFEMDDDDESGHNTVITITRVVFGFFLPAIIISACYIRLAWKMQNASFSKMSKKTLKVVFSIILAFYISWTPYHLVGLTMLYVHSQHLNRLDHLSQALAYSNSCVNPILYVFMGKEFKSKMRKSMLGLMESAFSEDVTQSTNRSRSKACVQDIYSVSGQSQAMMTL</sequence>
<evidence type="ECO:0000256" key="11">
    <source>
        <dbReference type="ARBA" id="ARBA00025736"/>
    </source>
</evidence>
<dbReference type="PANTHER" id="PTHR24225">
    <property type="entry name" value="CHEMOTACTIC RECEPTOR"/>
    <property type="match status" value="1"/>
</dbReference>
<dbReference type="PRINTS" id="PR00426">
    <property type="entry name" value="C5ANPHYLTXNR"/>
</dbReference>
<evidence type="ECO:0000256" key="2">
    <source>
        <dbReference type="ARBA" id="ARBA00022475"/>
    </source>
</evidence>
<organism evidence="15 16">
    <name type="scientific">Pelobates cultripes</name>
    <name type="common">Western spadefoot toad</name>
    <dbReference type="NCBI Taxonomy" id="61616"/>
    <lineage>
        <taxon>Eukaryota</taxon>
        <taxon>Metazoa</taxon>
        <taxon>Chordata</taxon>
        <taxon>Craniata</taxon>
        <taxon>Vertebrata</taxon>
        <taxon>Euteleostomi</taxon>
        <taxon>Amphibia</taxon>
        <taxon>Batrachia</taxon>
        <taxon>Anura</taxon>
        <taxon>Pelobatoidea</taxon>
        <taxon>Pelobatidae</taxon>
        <taxon>Pelobates</taxon>
    </lineage>
</organism>
<dbReference type="PROSITE" id="PS00237">
    <property type="entry name" value="G_PROTEIN_RECEP_F1_1"/>
    <property type="match status" value="1"/>
</dbReference>
<dbReference type="PROSITE" id="PS50262">
    <property type="entry name" value="G_PROTEIN_RECEP_F1_2"/>
    <property type="match status" value="1"/>
</dbReference>
<comment type="similarity">
    <text evidence="11">Belongs to the chemokine-like receptor (CMKLR) family.</text>
</comment>
<evidence type="ECO:0000256" key="10">
    <source>
        <dbReference type="ARBA" id="ARBA00023224"/>
    </source>
</evidence>
<evidence type="ECO:0000256" key="12">
    <source>
        <dbReference type="RuleBase" id="RU000688"/>
    </source>
</evidence>
<dbReference type="SUPFAM" id="SSF81321">
    <property type="entry name" value="Family A G protein-coupled receptor-like"/>
    <property type="match status" value="1"/>
</dbReference>
<protein>
    <submittedName>
        <fullName evidence="15">C3a anaphylatoxin chemotactic receptor</fullName>
    </submittedName>
</protein>
<dbReference type="GO" id="GO:0006954">
    <property type="term" value="P:inflammatory response"/>
    <property type="evidence" value="ECO:0007669"/>
    <property type="project" value="TreeGrafter"/>
</dbReference>
<feature type="domain" description="G-protein coupled receptors family 1 profile" evidence="14">
    <location>
        <begin position="25"/>
        <end position="352"/>
    </location>
</feature>
<dbReference type="PRINTS" id="PR00237">
    <property type="entry name" value="GPCRRHODOPSN"/>
</dbReference>
<feature type="transmembrane region" description="Helical" evidence="13">
    <location>
        <begin position="82"/>
        <end position="103"/>
    </location>
</feature>
<evidence type="ECO:0000256" key="3">
    <source>
        <dbReference type="ARBA" id="ARBA00022553"/>
    </source>
</evidence>
<evidence type="ECO:0000256" key="13">
    <source>
        <dbReference type="SAM" id="Phobius"/>
    </source>
</evidence>
<dbReference type="GO" id="GO:0005886">
    <property type="term" value="C:plasma membrane"/>
    <property type="evidence" value="ECO:0007669"/>
    <property type="project" value="UniProtKB-SubCell"/>
</dbReference>
<evidence type="ECO:0000256" key="9">
    <source>
        <dbReference type="ARBA" id="ARBA00023170"/>
    </source>
</evidence>
<accession>A0AAD1WU86</accession>
<evidence type="ECO:0000313" key="16">
    <source>
        <dbReference type="Proteomes" id="UP001295444"/>
    </source>
</evidence>
<keyword evidence="2" id="KW-1003">Cell membrane</keyword>
<dbReference type="InterPro" id="IPR017452">
    <property type="entry name" value="GPCR_Rhodpsn_7TM"/>
</dbReference>
<dbReference type="GO" id="GO:0007204">
    <property type="term" value="P:positive regulation of cytosolic calcium ion concentration"/>
    <property type="evidence" value="ECO:0007669"/>
    <property type="project" value="TreeGrafter"/>
</dbReference>
<keyword evidence="8" id="KW-1015">Disulfide bond</keyword>
<keyword evidence="9 12" id="KW-0675">Receptor</keyword>
<evidence type="ECO:0000256" key="8">
    <source>
        <dbReference type="ARBA" id="ARBA00023157"/>
    </source>
</evidence>
<name>A0AAD1WU86_PELCU</name>
<feature type="transmembrane region" description="Helical" evidence="13">
    <location>
        <begin position="300"/>
        <end position="324"/>
    </location>
</feature>
<dbReference type="PANTHER" id="PTHR24225:SF28">
    <property type="entry name" value="C3A ANAPHYLATOXIN CHEMOTACTIC RECEPTOR"/>
    <property type="match status" value="1"/>
</dbReference>
<keyword evidence="4 12" id="KW-0812">Transmembrane</keyword>
<dbReference type="PRINTS" id="PR01104">
    <property type="entry name" value="ANPHYLATOXNR"/>
</dbReference>
<keyword evidence="6 12" id="KW-0297">G-protein coupled receptor</keyword>
<evidence type="ECO:0000259" key="14">
    <source>
        <dbReference type="PROSITE" id="PS50262"/>
    </source>
</evidence>
<feature type="transmembrane region" description="Helical" evidence="13">
    <location>
        <begin position="12"/>
        <end position="32"/>
    </location>
</feature>
<feature type="transmembrane region" description="Helical" evidence="13">
    <location>
        <begin position="256"/>
        <end position="279"/>
    </location>
</feature>
<evidence type="ECO:0000256" key="4">
    <source>
        <dbReference type="ARBA" id="ARBA00022692"/>
    </source>
</evidence>
<dbReference type="Pfam" id="PF00001">
    <property type="entry name" value="7tm_1"/>
    <property type="match status" value="2"/>
</dbReference>
<dbReference type="EMBL" id="OW240922">
    <property type="protein sequence ID" value="CAH2322565.1"/>
    <property type="molecule type" value="Genomic_DNA"/>
</dbReference>
<gene>
    <name evidence="15" type="ORF">PECUL_23A013777</name>
</gene>
<evidence type="ECO:0000313" key="15">
    <source>
        <dbReference type="EMBL" id="CAH2322565.1"/>
    </source>
</evidence>
<keyword evidence="16" id="KW-1185">Reference proteome</keyword>
<dbReference type="AlphaFoldDB" id="A0AAD1WU86"/>
<dbReference type="GO" id="GO:0006935">
    <property type="term" value="P:chemotaxis"/>
    <property type="evidence" value="ECO:0007669"/>
    <property type="project" value="InterPro"/>
</dbReference>
<comment type="similarity">
    <text evidence="12">Belongs to the G-protein coupled receptor 1 family.</text>
</comment>
<evidence type="ECO:0000256" key="7">
    <source>
        <dbReference type="ARBA" id="ARBA00023136"/>
    </source>
</evidence>
<keyword evidence="3" id="KW-0597">Phosphoprotein</keyword>
<keyword evidence="7 13" id="KW-0472">Membrane</keyword>
<dbReference type="FunFam" id="1.20.1070.10:FF:000269">
    <property type="entry name" value="C3a anaphylatoxin chemotactic receptor"/>
    <property type="match status" value="1"/>
</dbReference>
<proteinExistence type="inferred from homology"/>